<evidence type="ECO:0000313" key="2">
    <source>
        <dbReference type="Proteomes" id="UP000789920"/>
    </source>
</evidence>
<reference evidence="1" key="1">
    <citation type="submission" date="2021-06" db="EMBL/GenBank/DDBJ databases">
        <authorList>
            <person name="Kallberg Y."/>
            <person name="Tangrot J."/>
            <person name="Rosling A."/>
        </authorList>
    </citation>
    <scope>NUCLEOTIDE SEQUENCE</scope>
    <source>
        <strain evidence="1">MA461A</strain>
    </source>
</reference>
<feature type="non-terminal residue" evidence="1">
    <location>
        <position position="1"/>
    </location>
</feature>
<sequence>SFEEEQEPDELELDINIPAYFEESFQTCENFDNSLCSNVKPVTLQKEDTFSSFEEAESVVYQFSEYNGFKKYEDLHWFIKAIWEEESNALINLFWMSPEQIFLWCEFGEAIGHNNTSEQMKESVYYVTVCSTIDDIKLINDSKPLINKDINDEPDSIILYARYLITTYLDQNEIEKDRFEWLHPFSNNEIDNSGDEKFTKNLFFYRKIWGLTRAAIDKCMLYHDEEFIHLIEDYLNKIHAKENKLISAQEIQHQTVIENGIEDKENIDLLFMNPHKAVVKRRP</sequence>
<protein>
    <submittedName>
        <fullName evidence="1">12384_t:CDS:1</fullName>
    </submittedName>
</protein>
<dbReference type="EMBL" id="CAJVQC010009808">
    <property type="protein sequence ID" value="CAG8609405.1"/>
    <property type="molecule type" value="Genomic_DNA"/>
</dbReference>
<gene>
    <name evidence="1" type="ORF">RPERSI_LOCUS6243</name>
</gene>
<evidence type="ECO:0000313" key="1">
    <source>
        <dbReference type="EMBL" id="CAG8609405.1"/>
    </source>
</evidence>
<proteinExistence type="predicted"/>
<organism evidence="1 2">
    <name type="scientific">Racocetra persica</name>
    <dbReference type="NCBI Taxonomy" id="160502"/>
    <lineage>
        <taxon>Eukaryota</taxon>
        <taxon>Fungi</taxon>
        <taxon>Fungi incertae sedis</taxon>
        <taxon>Mucoromycota</taxon>
        <taxon>Glomeromycotina</taxon>
        <taxon>Glomeromycetes</taxon>
        <taxon>Diversisporales</taxon>
        <taxon>Gigasporaceae</taxon>
        <taxon>Racocetra</taxon>
    </lineage>
</organism>
<accession>A0ACA9MSN6</accession>
<name>A0ACA9MSN6_9GLOM</name>
<comment type="caution">
    <text evidence="1">The sequence shown here is derived from an EMBL/GenBank/DDBJ whole genome shotgun (WGS) entry which is preliminary data.</text>
</comment>
<keyword evidence="2" id="KW-1185">Reference proteome</keyword>
<dbReference type="Proteomes" id="UP000789920">
    <property type="component" value="Unassembled WGS sequence"/>
</dbReference>